<reference evidence="1 2" key="1">
    <citation type="submission" date="2018-08" db="EMBL/GenBank/DDBJ databases">
        <title>Chitinophaga sp. K20C18050901, a novel bacterium isolated from forest soil.</title>
        <authorList>
            <person name="Wang C."/>
        </authorList>
    </citation>
    <scope>NUCLEOTIDE SEQUENCE [LARGE SCALE GENOMIC DNA]</scope>
    <source>
        <strain evidence="1 2">K20C18050901</strain>
    </source>
</reference>
<organism evidence="1 2">
    <name type="scientific">Chitinophaga silvisoli</name>
    <dbReference type="NCBI Taxonomy" id="2291814"/>
    <lineage>
        <taxon>Bacteria</taxon>
        <taxon>Pseudomonadati</taxon>
        <taxon>Bacteroidota</taxon>
        <taxon>Chitinophagia</taxon>
        <taxon>Chitinophagales</taxon>
        <taxon>Chitinophagaceae</taxon>
        <taxon>Chitinophaga</taxon>
    </lineage>
</organism>
<gene>
    <name evidence="1" type="ORF">DXN04_25015</name>
</gene>
<sequence>MNHNGIFWELQEITNYDCKKPGKNGGTGIWQLSKPGYLKTKKDVPVSRYILYIFNYDDITSRK</sequence>
<dbReference type="AlphaFoldDB" id="A0A3E1NVU4"/>
<comment type="caution">
    <text evidence="1">The sequence shown here is derived from an EMBL/GenBank/DDBJ whole genome shotgun (WGS) entry which is preliminary data.</text>
</comment>
<proteinExistence type="predicted"/>
<protein>
    <submittedName>
        <fullName evidence="1">Uncharacterized protein</fullName>
    </submittedName>
</protein>
<dbReference type="Proteomes" id="UP000261174">
    <property type="component" value="Unassembled WGS sequence"/>
</dbReference>
<keyword evidence="2" id="KW-1185">Reference proteome</keyword>
<name>A0A3E1NVU4_9BACT</name>
<evidence type="ECO:0000313" key="2">
    <source>
        <dbReference type="Proteomes" id="UP000261174"/>
    </source>
</evidence>
<dbReference type="EMBL" id="QTJV01000010">
    <property type="protein sequence ID" value="RFM32050.1"/>
    <property type="molecule type" value="Genomic_DNA"/>
</dbReference>
<evidence type="ECO:0000313" key="1">
    <source>
        <dbReference type="EMBL" id="RFM32050.1"/>
    </source>
</evidence>
<accession>A0A3E1NVU4</accession>